<dbReference type="AlphaFoldDB" id="A0A128FH20"/>
<organism evidence="2 3">
    <name type="scientific">Grimontia marina</name>
    <dbReference type="NCBI Taxonomy" id="646534"/>
    <lineage>
        <taxon>Bacteria</taxon>
        <taxon>Pseudomonadati</taxon>
        <taxon>Pseudomonadota</taxon>
        <taxon>Gammaproteobacteria</taxon>
        <taxon>Vibrionales</taxon>
        <taxon>Vibrionaceae</taxon>
        <taxon>Grimontia</taxon>
    </lineage>
</organism>
<dbReference type="RefSeq" id="WP_062712789.1">
    <property type="nucleotide sequence ID" value="NZ_CAWRCI010000038.1"/>
</dbReference>
<feature type="domain" description="KOW" evidence="1">
    <location>
        <begin position="21"/>
        <end position="48"/>
    </location>
</feature>
<dbReference type="GO" id="GO:0005840">
    <property type="term" value="C:ribosome"/>
    <property type="evidence" value="ECO:0007669"/>
    <property type="project" value="InterPro"/>
</dbReference>
<name>A0A128FH20_9GAMM</name>
<evidence type="ECO:0000313" key="2">
    <source>
        <dbReference type="EMBL" id="CZF85556.1"/>
    </source>
</evidence>
<reference evidence="3" key="1">
    <citation type="submission" date="2016-02" db="EMBL/GenBank/DDBJ databases">
        <authorList>
            <person name="Rodrigo-Torres Lidia"/>
            <person name="Arahal R.David."/>
        </authorList>
    </citation>
    <scope>NUCLEOTIDE SEQUENCE [LARGE SCALE GENOMIC DNA]</scope>
    <source>
        <strain evidence="3">CECT 8713</strain>
    </source>
</reference>
<dbReference type="OrthoDB" id="9182351at2"/>
<evidence type="ECO:0000259" key="1">
    <source>
        <dbReference type="SMART" id="SM00739"/>
    </source>
</evidence>
<accession>A0A128FH20</accession>
<dbReference type="Gene3D" id="2.30.30.30">
    <property type="match status" value="1"/>
</dbReference>
<dbReference type="InterPro" id="IPR005824">
    <property type="entry name" value="KOW"/>
</dbReference>
<dbReference type="Pfam" id="PF00467">
    <property type="entry name" value="KOW"/>
    <property type="match status" value="1"/>
</dbReference>
<protein>
    <recommendedName>
        <fullName evidence="1">KOW domain-containing protein</fullName>
    </recommendedName>
</protein>
<evidence type="ECO:0000313" key="3">
    <source>
        <dbReference type="Proteomes" id="UP000073601"/>
    </source>
</evidence>
<gene>
    <name evidence="2" type="ORF">GMA8713_03608</name>
</gene>
<dbReference type="Proteomes" id="UP000073601">
    <property type="component" value="Unassembled WGS sequence"/>
</dbReference>
<dbReference type="GO" id="GO:0006412">
    <property type="term" value="P:translation"/>
    <property type="evidence" value="ECO:0007669"/>
    <property type="project" value="InterPro"/>
</dbReference>
<dbReference type="PROSITE" id="PS01108">
    <property type="entry name" value="RIBOSOMAL_L24"/>
    <property type="match status" value="1"/>
</dbReference>
<sequence>MLDQSLIEDAFYSGKRTLDVPFVINDAVLVLSGKHAGTEGAVISYDLDVAQVVYIVETGSGEDIRVTKTDIRLCD</sequence>
<keyword evidence="3" id="KW-1185">Reference proteome</keyword>
<dbReference type="InterPro" id="IPR008991">
    <property type="entry name" value="Translation_prot_SH3-like_sf"/>
</dbReference>
<dbReference type="SMART" id="SM00739">
    <property type="entry name" value="KOW"/>
    <property type="match status" value="1"/>
</dbReference>
<dbReference type="EMBL" id="FIZY01000038">
    <property type="protein sequence ID" value="CZF85556.1"/>
    <property type="molecule type" value="Genomic_DNA"/>
</dbReference>
<dbReference type="GO" id="GO:0003735">
    <property type="term" value="F:structural constituent of ribosome"/>
    <property type="evidence" value="ECO:0007669"/>
    <property type="project" value="InterPro"/>
</dbReference>
<dbReference type="InterPro" id="IPR014722">
    <property type="entry name" value="Rib_uL2_dom2"/>
</dbReference>
<dbReference type="SUPFAM" id="SSF50104">
    <property type="entry name" value="Translation proteins SH3-like domain"/>
    <property type="match status" value="1"/>
</dbReference>
<dbReference type="InterPro" id="IPR005825">
    <property type="entry name" value="Ribosomal_uL24_CS"/>
</dbReference>
<proteinExistence type="predicted"/>